<accession>C7RHU6</accession>
<dbReference type="HOGENOM" id="CLU_014015_0_1_9"/>
<evidence type="ECO:0000256" key="2">
    <source>
        <dbReference type="ARBA" id="ARBA00006706"/>
    </source>
</evidence>
<proteinExistence type="inferred from homology"/>
<dbReference type="InterPro" id="IPR000092">
    <property type="entry name" value="Polyprenyl_synt"/>
</dbReference>
<evidence type="ECO:0000256" key="7">
    <source>
        <dbReference type="RuleBase" id="RU004466"/>
    </source>
</evidence>
<evidence type="ECO:0000256" key="3">
    <source>
        <dbReference type="ARBA" id="ARBA00022679"/>
    </source>
</evidence>
<comment type="similarity">
    <text evidence="2 7">Belongs to the FPP/GGPP synthase family.</text>
</comment>
<evidence type="ECO:0000313" key="8">
    <source>
        <dbReference type="EMBL" id="ACV29057.1"/>
    </source>
</evidence>
<dbReference type="STRING" id="525919.Apre_1029"/>
<sequence>MNNTIYEKYENRLAYNKRIIDEEMKKYFSEDSKINEAMLYAADSGKRIRASLFLENRRLHTNEISKNDLLFALAIEMIQAYSLVHDDLPAMDDDDYRRGKESVHKHYGEDLAILTGDALLSEASMLMMDVSLEDPSYLKAASYLMKKVGKDGMITGQILDLRRRKSYAEDFLVEVYDKKTGDFFKGAIVAAGIVNGYDEEIIAKLERYSYYLGLGFQIQDDLLEEDFKDEINILNLKDLDSSKKFLAEINGKCKKEIEDLENNDFLLFLIEFLTNRKY</sequence>
<keyword evidence="9" id="KW-1185">Reference proteome</keyword>
<reference evidence="8 9" key="1">
    <citation type="journal article" date="2009" name="Stand. Genomic Sci.">
        <title>Complete genome sequence of Anaerococcus prevotii type strain (PC1).</title>
        <authorList>
            <person name="Labutti K."/>
            <person name="Pukall R."/>
            <person name="Steenblock K."/>
            <person name="Glavina Del Rio T."/>
            <person name="Tice H."/>
            <person name="Copeland A."/>
            <person name="Cheng J.F."/>
            <person name="Lucas S."/>
            <person name="Chen F."/>
            <person name="Nolan M."/>
            <person name="Bruce D."/>
            <person name="Goodwin L."/>
            <person name="Pitluck S."/>
            <person name="Ivanova N."/>
            <person name="Mavromatis K."/>
            <person name="Ovchinnikova G."/>
            <person name="Pati A."/>
            <person name="Chen A."/>
            <person name="Palaniappan K."/>
            <person name="Land M."/>
            <person name="Hauser L."/>
            <person name="Chang Y.J."/>
            <person name="Jeffries C.D."/>
            <person name="Chain P."/>
            <person name="Saunders E."/>
            <person name="Brettin T."/>
            <person name="Detter J.C."/>
            <person name="Han C."/>
            <person name="Goker M."/>
            <person name="Bristow J."/>
            <person name="Eisen J.A."/>
            <person name="Markowitz V."/>
            <person name="Hugenholtz P."/>
            <person name="Kyrpides N.C."/>
            <person name="Klenk H.P."/>
            <person name="Lapidus A."/>
        </authorList>
    </citation>
    <scope>NUCLEOTIDE SEQUENCE [LARGE SCALE GENOMIC DNA]</scope>
    <source>
        <strain evidence="9">ATCC 9321 / DSM 20548 / JCM 6508 / NCTC 11806 / PC1</strain>
    </source>
</reference>
<dbReference type="eggNOG" id="COG0142">
    <property type="taxonomic scope" value="Bacteria"/>
</dbReference>
<dbReference type="PANTHER" id="PTHR43281">
    <property type="entry name" value="FARNESYL DIPHOSPHATE SYNTHASE"/>
    <property type="match status" value="1"/>
</dbReference>
<evidence type="ECO:0000256" key="6">
    <source>
        <dbReference type="ARBA" id="ARBA00023229"/>
    </source>
</evidence>
<dbReference type="OrthoDB" id="9805316at2"/>
<organism evidence="8 9">
    <name type="scientific">Anaerococcus prevotii (strain ATCC 9321 / DSM 20548 / JCM 6508 / NCTC 11806 / PC1)</name>
    <name type="common">Peptostreptococcus prevotii</name>
    <name type="synonym">Peptococcus prevotii</name>
    <dbReference type="NCBI Taxonomy" id="525919"/>
    <lineage>
        <taxon>Bacteria</taxon>
        <taxon>Bacillati</taxon>
        <taxon>Bacillota</taxon>
        <taxon>Tissierellia</taxon>
        <taxon>Tissierellales</taxon>
        <taxon>Peptoniphilaceae</taxon>
        <taxon>Anaerococcus</taxon>
    </lineage>
</organism>
<protein>
    <submittedName>
        <fullName evidence="8">Polyprenyl synthetase</fullName>
    </submittedName>
</protein>
<dbReference type="GO" id="GO:0046872">
    <property type="term" value="F:metal ion binding"/>
    <property type="evidence" value="ECO:0007669"/>
    <property type="project" value="UniProtKB-KW"/>
</dbReference>
<dbReference type="SFLD" id="SFLDS00005">
    <property type="entry name" value="Isoprenoid_Synthase_Type_I"/>
    <property type="match status" value="1"/>
</dbReference>
<keyword evidence="4" id="KW-0479">Metal-binding</keyword>
<name>C7RHU6_ANAPD</name>
<dbReference type="InterPro" id="IPR033749">
    <property type="entry name" value="Polyprenyl_synt_CS"/>
</dbReference>
<evidence type="ECO:0000313" key="9">
    <source>
        <dbReference type="Proteomes" id="UP000002294"/>
    </source>
</evidence>
<dbReference type="Gene3D" id="1.10.600.10">
    <property type="entry name" value="Farnesyl Diphosphate Synthase"/>
    <property type="match status" value="1"/>
</dbReference>
<dbReference type="Proteomes" id="UP000002294">
    <property type="component" value="Chromosome"/>
</dbReference>
<evidence type="ECO:0000256" key="5">
    <source>
        <dbReference type="ARBA" id="ARBA00022842"/>
    </source>
</evidence>
<dbReference type="SUPFAM" id="SSF48576">
    <property type="entry name" value="Terpenoid synthases"/>
    <property type="match status" value="1"/>
</dbReference>
<keyword evidence="3 7" id="KW-0808">Transferase</keyword>
<comment type="cofactor">
    <cofactor evidence="1">
        <name>Mg(2+)</name>
        <dbReference type="ChEBI" id="CHEBI:18420"/>
    </cofactor>
</comment>
<dbReference type="RefSeq" id="WP_015777960.1">
    <property type="nucleotide sequence ID" value="NC_013171.1"/>
</dbReference>
<keyword evidence="5" id="KW-0460">Magnesium</keyword>
<dbReference type="InterPro" id="IPR008949">
    <property type="entry name" value="Isoprenoid_synthase_dom_sf"/>
</dbReference>
<gene>
    <name evidence="8" type="ordered locus">Apre_1029</name>
</gene>
<dbReference type="PROSITE" id="PS00723">
    <property type="entry name" value="POLYPRENYL_SYNTHASE_1"/>
    <property type="match status" value="1"/>
</dbReference>
<dbReference type="Pfam" id="PF00348">
    <property type="entry name" value="polyprenyl_synt"/>
    <property type="match status" value="1"/>
</dbReference>
<dbReference type="GO" id="GO:0008299">
    <property type="term" value="P:isoprenoid biosynthetic process"/>
    <property type="evidence" value="ECO:0007669"/>
    <property type="project" value="UniProtKB-KW"/>
</dbReference>
<dbReference type="AlphaFoldDB" id="C7RHU6"/>
<dbReference type="EMBL" id="CP001708">
    <property type="protein sequence ID" value="ACV29057.1"/>
    <property type="molecule type" value="Genomic_DNA"/>
</dbReference>
<dbReference type="GO" id="GO:0004659">
    <property type="term" value="F:prenyltransferase activity"/>
    <property type="evidence" value="ECO:0007669"/>
    <property type="project" value="InterPro"/>
</dbReference>
<dbReference type="PANTHER" id="PTHR43281:SF1">
    <property type="entry name" value="FARNESYL DIPHOSPHATE SYNTHASE"/>
    <property type="match status" value="1"/>
</dbReference>
<dbReference type="KEGG" id="apr:Apre_1029"/>
<keyword evidence="6" id="KW-0414">Isoprene biosynthesis</keyword>
<evidence type="ECO:0000256" key="1">
    <source>
        <dbReference type="ARBA" id="ARBA00001946"/>
    </source>
</evidence>
<evidence type="ECO:0000256" key="4">
    <source>
        <dbReference type="ARBA" id="ARBA00022723"/>
    </source>
</evidence>